<organism evidence="2 3">
    <name type="scientific">Algoriphagus halophilus</name>
    <dbReference type="NCBI Taxonomy" id="226505"/>
    <lineage>
        <taxon>Bacteria</taxon>
        <taxon>Pseudomonadati</taxon>
        <taxon>Bacteroidota</taxon>
        <taxon>Cytophagia</taxon>
        <taxon>Cytophagales</taxon>
        <taxon>Cyclobacteriaceae</taxon>
        <taxon>Algoriphagus</taxon>
    </lineage>
</organism>
<evidence type="ECO:0000259" key="1">
    <source>
        <dbReference type="Pfam" id="PF13590"/>
    </source>
</evidence>
<feature type="domain" description="DUF4136" evidence="1">
    <location>
        <begin position="38"/>
        <end position="182"/>
    </location>
</feature>
<sequence>MFSNKPIYLVGLLAFILSSCSSIDIFKENTEIPVRKPYSSFVIINQEVGMKEFKSEFIDHQVQIHLQEALEAQGLVYDREKPDLVIRYTSNEDPRKRTTSNYSTPYPYWGYRVWDPWAASRYMNPNYGTKTTSYELLQVIVDFIDPTEDKFLMTLTGVTEVSSPKGKDKKVLKTVDKIIESFLADLPQNPNSEENS</sequence>
<proteinExistence type="predicted"/>
<dbReference type="Pfam" id="PF13590">
    <property type="entry name" value="DUF4136"/>
    <property type="match status" value="1"/>
</dbReference>
<dbReference type="Proteomes" id="UP000185221">
    <property type="component" value="Unassembled WGS sequence"/>
</dbReference>
<evidence type="ECO:0000313" key="2">
    <source>
        <dbReference type="EMBL" id="SIN76534.1"/>
    </source>
</evidence>
<gene>
    <name evidence="2" type="ORF">SAMN05444394_1591</name>
</gene>
<accession>A0A1N6E0M0</accession>
<protein>
    <recommendedName>
        <fullName evidence="1">DUF4136 domain-containing protein</fullName>
    </recommendedName>
</protein>
<dbReference type="STRING" id="226505.SAMN05444394_1591"/>
<dbReference type="OrthoDB" id="837372at2"/>
<dbReference type="AlphaFoldDB" id="A0A1N6E0M0"/>
<name>A0A1N6E0M0_9BACT</name>
<dbReference type="PROSITE" id="PS51257">
    <property type="entry name" value="PROKAR_LIPOPROTEIN"/>
    <property type="match status" value="1"/>
</dbReference>
<dbReference type="InterPro" id="IPR025411">
    <property type="entry name" value="DUF4136"/>
</dbReference>
<keyword evidence="3" id="KW-1185">Reference proteome</keyword>
<evidence type="ECO:0000313" key="3">
    <source>
        <dbReference type="Proteomes" id="UP000185221"/>
    </source>
</evidence>
<dbReference type="RefSeq" id="WP_074224300.1">
    <property type="nucleotide sequence ID" value="NZ_FSRC01000001.1"/>
</dbReference>
<reference evidence="3" key="1">
    <citation type="submission" date="2016-11" db="EMBL/GenBank/DDBJ databases">
        <authorList>
            <person name="Varghese N."/>
            <person name="Submissions S."/>
        </authorList>
    </citation>
    <scope>NUCLEOTIDE SEQUENCE [LARGE SCALE GENOMIC DNA]</scope>
    <source>
        <strain evidence="3">DSM 15292</strain>
    </source>
</reference>
<dbReference type="EMBL" id="FSRC01000001">
    <property type="protein sequence ID" value="SIN76534.1"/>
    <property type="molecule type" value="Genomic_DNA"/>
</dbReference>
<dbReference type="Gene3D" id="3.30.160.670">
    <property type="match status" value="1"/>
</dbReference>